<evidence type="ECO:0000256" key="6">
    <source>
        <dbReference type="ARBA" id="ARBA00022692"/>
    </source>
</evidence>
<accession>A0A4S8MJ10</accession>
<reference evidence="17 18" key="1">
    <citation type="journal article" date="2019" name="Nat. Ecol. Evol.">
        <title>Megaphylogeny resolves global patterns of mushroom evolution.</title>
        <authorList>
            <person name="Varga T."/>
            <person name="Krizsan K."/>
            <person name="Foldi C."/>
            <person name="Dima B."/>
            <person name="Sanchez-Garcia M."/>
            <person name="Sanchez-Ramirez S."/>
            <person name="Szollosi G.J."/>
            <person name="Szarkandi J.G."/>
            <person name="Papp V."/>
            <person name="Albert L."/>
            <person name="Andreopoulos W."/>
            <person name="Angelini C."/>
            <person name="Antonin V."/>
            <person name="Barry K.W."/>
            <person name="Bougher N.L."/>
            <person name="Buchanan P."/>
            <person name="Buyck B."/>
            <person name="Bense V."/>
            <person name="Catcheside P."/>
            <person name="Chovatia M."/>
            <person name="Cooper J."/>
            <person name="Damon W."/>
            <person name="Desjardin D."/>
            <person name="Finy P."/>
            <person name="Geml J."/>
            <person name="Haridas S."/>
            <person name="Hughes K."/>
            <person name="Justo A."/>
            <person name="Karasinski D."/>
            <person name="Kautmanova I."/>
            <person name="Kiss B."/>
            <person name="Kocsube S."/>
            <person name="Kotiranta H."/>
            <person name="LaButti K.M."/>
            <person name="Lechner B.E."/>
            <person name="Liimatainen K."/>
            <person name="Lipzen A."/>
            <person name="Lukacs Z."/>
            <person name="Mihaltcheva S."/>
            <person name="Morgado L.N."/>
            <person name="Niskanen T."/>
            <person name="Noordeloos M.E."/>
            <person name="Ohm R.A."/>
            <person name="Ortiz-Santana B."/>
            <person name="Ovrebo C."/>
            <person name="Racz N."/>
            <person name="Riley R."/>
            <person name="Savchenko A."/>
            <person name="Shiryaev A."/>
            <person name="Soop K."/>
            <person name="Spirin V."/>
            <person name="Szebenyi C."/>
            <person name="Tomsovsky M."/>
            <person name="Tulloss R.E."/>
            <person name="Uehling J."/>
            <person name="Grigoriev I.V."/>
            <person name="Vagvolgyi C."/>
            <person name="Papp T."/>
            <person name="Martin F.M."/>
            <person name="Miettinen O."/>
            <person name="Hibbett D.S."/>
            <person name="Nagy L.G."/>
        </authorList>
    </citation>
    <scope>NUCLEOTIDE SEQUENCE [LARGE SCALE GENOMIC DNA]</scope>
    <source>
        <strain evidence="17 18">CBS 962.96</strain>
    </source>
</reference>
<evidence type="ECO:0000256" key="4">
    <source>
        <dbReference type="ARBA" id="ARBA00010617"/>
    </source>
</evidence>
<keyword evidence="6 16" id="KW-0812">Transmembrane</keyword>
<evidence type="ECO:0000256" key="1">
    <source>
        <dbReference type="ARBA" id="ARBA00001971"/>
    </source>
</evidence>
<dbReference type="PRINTS" id="PR00463">
    <property type="entry name" value="EP450I"/>
</dbReference>
<keyword evidence="11 15" id="KW-0503">Monooxygenase</keyword>
<comment type="cofactor">
    <cofactor evidence="1 14">
        <name>heme</name>
        <dbReference type="ChEBI" id="CHEBI:30413"/>
    </cofactor>
</comment>
<feature type="transmembrane region" description="Helical" evidence="16">
    <location>
        <begin position="6"/>
        <end position="22"/>
    </location>
</feature>
<evidence type="ECO:0000256" key="10">
    <source>
        <dbReference type="ARBA" id="ARBA00023004"/>
    </source>
</evidence>
<evidence type="ECO:0000256" key="7">
    <source>
        <dbReference type="ARBA" id="ARBA00022723"/>
    </source>
</evidence>
<organism evidence="17 18">
    <name type="scientific">Dendrothele bispora (strain CBS 962.96)</name>
    <dbReference type="NCBI Taxonomy" id="1314807"/>
    <lineage>
        <taxon>Eukaryota</taxon>
        <taxon>Fungi</taxon>
        <taxon>Dikarya</taxon>
        <taxon>Basidiomycota</taxon>
        <taxon>Agaricomycotina</taxon>
        <taxon>Agaricomycetes</taxon>
        <taxon>Agaricomycetidae</taxon>
        <taxon>Agaricales</taxon>
        <taxon>Agaricales incertae sedis</taxon>
        <taxon>Dendrothele</taxon>
    </lineage>
</organism>
<feature type="transmembrane region" description="Helical" evidence="16">
    <location>
        <begin position="66"/>
        <end position="85"/>
    </location>
</feature>
<evidence type="ECO:0000256" key="12">
    <source>
        <dbReference type="ARBA" id="ARBA00023136"/>
    </source>
</evidence>
<dbReference type="InterPro" id="IPR001128">
    <property type="entry name" value="Cyt_P450"/>
</dbReference>
<dbReference type="Pfam" id="PF00067">
    <property type="entry name" value="p450"/>
    <property type="match status" value="1"/>
</dbReference>
<comment type="subcellular location">
    <subcellularLocation>
        <location evidence="2">Membrane</location>
        <topology evidence="2">Single-pass membrane protein</topology>
    </subcellularLocation>
</comment>
<protein>
    <submittedName>
        <fullName evidence="17">Cytochrome P450</fullName>
    </submittedName>
</protein>
<keyword evidence="5 14" id="KW-0349">Heme</keyword>
<dbReference type="PANTHER" id="PTHR46300:SF2">
    <property type="entry name" value="CYTOCHROME P450 MONOOXYGENASE ALNH-RELATED"/>
    <property type="match status" value="1"/>
</dbReference>
<evidence type="ECO:0000256" key="16">
    <source>
        <dbReference type="SAM" id="Phobius"/>
    </source>
</evidence>
<dbReference type="PRINTS" id="PR00385">
    <property type="entry name" value="P450"/>
</dbReference>
<dbReference type="InterPro" id="IPR050364">
    <property type="entry name" value="Cytochrome_P450_fung"/>
</dbReference>
<keyword evidence="12 16" id="KW-0472">Membrane</keyword>
<keyword evidence="7 14" id="KW-0479">Metal-binding</keyword>
<evidence type="ECO:0000256" key="2">
    <source>
        <dbReference type="ARBA" id="ARBA00004167"/>
    </source>
</evidence>
<keyword evidence="13" id="KW-0325">Glycoprotein</keyword>
<dbReference type="GO" id="GO:0004497">
    <property type="term" value="F:monooxygenase activity"/>
    <property type="evidence" value="ECO:0007669"/>
    <property type="project" value="UniProtKB-KW"/>
</dbReference>
<dbReference type="GO" id="GO:0016705">
    <property type="term" value="F:oxidoreductase activity, acting on paired donors, with incorporation or reduction of molecular oxygen"/>
    <property type="evidence" value="ECO:0007669"/>
    <property type="project" value="InterPro"/>
</dbReference>
<dbReference type="PROSITE" id="PS00086">
    <property type="entry name" value="CYTOCHROME_P450"/>
    <property type="match status" value="1"/>
</dbReference>
<keyword evidence="9 15" id="KW-0560">Oxidoreductase</keyword>
<proteinExistence type="inferred from homology"/>
<dbReference type="OrthoDB" id="1103324at2759"/>
<evidence type="ECO:0000313" key="17">
    <source>
        <dbReference type="EMBL" id="THV02733.1"/>
    </source>
</evidence>
<evidence type="ECO:0000313" key="18">
    <source>
        <dbReference type="Proteomes" id="UP000297245"/>
    </source>
</evidence>
<evidence type="ECO:0000256" key="5">
    <source>
        <dbReference type="ARBA" id="ARBA00022617"/>
    </source>
</evidence>
<evidence type="ECO:0000256" key="15">
    <source>
        <dbReference type="RuleBase" id="RU000461"/>
    </source>
</evidence>
<dbReference type="InterPro" id="IPR002401">
    <property type="entry name" value="Cyt_P450_E_grp-I"/>
</dbReference>
<dbReference type="PANTHER" id="PTHR46300">
    <property type="entry name" value="P450, PUTATIVE (EUROFUNG)-RELATED-RELATED"/>
    <property type="match status" value="1"/>
</dbReference>
<evidence type="ECO:0000256" key="8">
    <source>
        <dbReference type="ARBA" id="ARBA00022989"/>
    </source>
</evidence>
<feature type="binding site" description="axial binding residue" evidence="14">
    <location>
        <position position="439"/>
    </location>
    <ligand>
        <name>heme</name>
        <dbReference type="ChEBI" id="CHEBI:30413"/>
    </ligand>
    <ligandPart>
        <name>Fe</name>
        <dbReference type="ChEBI" id="CHEBI:18248"/>
    </ligandPart>
</feature>
<evidence type="ECO:0000256" key="3">
    <source>
        <dbReference type="ARBA" id="ARBA00005179"/>
    </source>
</evidence>
<dbReference type="Proteomes" id="UP000297245">
    <property type="component" value="Unassembled WGS sequence"/>
</dbReference>
<keyword evidence="10 14" id="KW-0408">Iron</keyword>
<dbReference type="InterPro" id="IPR036396">
    <property type="entry name" value="Cyt_P450_sf"/>
</dbReference>
<evidence type="ECO:0000256" key="13">
    <source>
        <dbReference type="ARBA" id="ARBA00023180"/>
    </source>
</evidence>
<keyword evidence="8 16" id="KW-1133">Transmembrane helix</keyword>
<dbReference type="SUPFAM" id="SSF48264">
    <property type="entry name" value="Cytochrome P450"/>
    <property type="match status" value="1"/>
</dbReference>
<comment type="pathway">
    <text evidence="3">Secondary metabolite biosynthesis.</text>
</comment>
<keyword evidence="18" id="KW-1185">Reference proteome</keyword>
<evidence type="ECO:0000256" key="11">
    <source>
        <dbReference type="ARBA" id="ARBA00023033"/>
    </source>
</evidence>
<dbReference type="AlphaFoldDB" id="A0A4S8MJ10"/>
<name>A0A4S8MJ10_DENBC</name>
<gene>
    <name evidence="17" type="ORF">K435DRAFT_919149</name>
</gene>
<dbReference type="InterPro" id="IPR017972">
    <property type="entry name" value="Cyt_P450_CS"/>
</dbReference>
<evidence type="ECO:0000256" key="14">
    <source>
        <dbReference type="PIRSR" id="PIRSR602401-1"/>
    </source>
</evidence>
<dbReference type="CDD" id="cd11065">
    <property type="entry name" value="CYP64-like"/>
    <property type="match status" value="1"/>
</dbReference>
<dbReference type="GO" id="GO:0020037">
    <property type="term" value="F:heme binding"/>
    <property type="evidence" value="ECO:0007669"/>
    <property type="project" value="InterPro"/>
</dbReference>
<evidence type="ECO:0000256" key="9">
    <source>
        <dbReference type="ARBA" id="ARBA00023002"/>
    </source>
</evidence>
<dbReference type="EMBL" id="ML179074">
    <property type="protein sequence ID" value="THV02733.1"/>
    <property type="molecule type" value="Genomic_DNA"/>
</dbReference>
<dbReference type="GO" id="GO:0005506">
    <property type="term" value="F:iron ion binding"/>
    <property type="evidence" value="ECO:0007669"/>
    <property type="project" value="InterPro"/>
</dbReference>
<comment type="similarity">
    <text evidence="4 15">Belongs to the cytochrome P450 family.</text>
</comment>
<dbReference type="GO" id="GO:0016020">
    <property type="term" value="C:membrane"/>
    <property type="evidence" value="ECO:0007669"/>
    <property type="project" value="UniProtKB-SubCell"/>
</dbReference>
<sequence>MISTTAAFAFSWVCGLVLYKLFTTGRRKKTYPPGPPTVSILGNAHIFPKKRAHIRLTEWSRMYGDIYSLMIGNGVVAVISSYAAVKELLDKQSSITGDRPNFHIGDVVTGGVHLAQMQSNDPNWSLMRKAARSMMTVPKCNEHLPIQRAEAIQFMHEILENPALYPKHAERYTYSVISSVVYGIRAPNLKGQEITDFYHFLDLWNRYNEPGRHPPVDLIPILKYVPMRWALWKREAKVVRNLRQAHYYSLLDRVQKRVDRGASFGAFMEQIVQDYESTGMDRELMASLGGGLLEGGSDTTSSYLKTLRLALVAFPEAQHKAHEEMDRVVGPDRLPELQDIENLPYIRAIIKEVQRWRPPAPLSLPHATSQDAHYGGYVVPRGATIFLNMWAIAHDDNLYENPEKFWPDRYIKAEFGTRDGVDVSAFRHTLGFGGGKRICPGINLANNSIQINTMNLIWAFDFLKMIDSATKRPIDVDVNNYTEALLISPNPFPCDMKVRSPQHAELINQALQESASTFQQFEDILP</sequence>
<dbReference type="Gene3D" id="1.10.630.10">
    <property type="entry name" value="Cytochrome P450"/>
    <property type="match status" value="1"/>
</dbReference>